<dbReference type="AlphaFoldDB" id="A0A7K1LE49"/>
<dbReference type="RefSeq" id="WP_156222610.1">
    <property type="nucleotide sequence ID" value="NZ_WOFH01000023.1"/>
</dbReference>
<evidence type="ECO:0000313" key="5">
    <source>
        <dbReference type="Proteomes" id="UP000432015"/>
    </source>
</evidence>
<gene>
    <name evidence="4" type="ORF">GNZ18_39795</name>
</gene>
<reference evidence="4 5" key="1">
    <citation type="submission" date="2019-11" db="EMBL/GenBank/DDBJ databases">
        <authorList>
            <person name="Cao P."/>
        </authorList>
    </citation>
    <scope>NUCLEOTIDE SEQUENCE [LARGE SCALE GENOMIC DNA]</scope>
    <source>
        <strain evidence="4 5">NEAU-AAG5</strain>
    </source>
</reference>
<evidence type="ECO:0000256" key="1">
    <source>
        <dbReference type="ARBA" id="ARBA00022676"/>
    </source>
</evidence>
<name>A0A7K1LE49_9ACTN</name>
<dbReference type="Pfam" id="PF00534">
    <property type="entry name" value="Glycos_transf_1"/>
    <property type="match status" value="1"/>
</dbReference>
<keyword evidence="2 4" id="KW-0808">Transferase</keyword>
<dbReference type="Gene3D" id="3.40.50.2000">
    <property type="entry name" value="Glycogen Phosphorylase B"/>
    <property type="match status" value="1"/>
</dbReference>
<protein>
    <submittedName>
        <fullName evidence="4">TIGR04348 family glycosyltransferase</fullName>
    </submittedName>
</protein>
<dbReference type="EMBL" id="WOFH01000023">
    <property type="protein sequence ID" value="MUN42692.1"/>
    <property type="molecule type" value="Genomic_DNA"/>
</dbReference>
<dbReference type="InterPro" id="IPR027627">
    <property type="entry name" value="Glycosyltransferase_put"/>
</dbReference>
<feature type="domain" description="Glycosyl transferase family 1" evidence="3">
    <location>
        <begin position="138"/>
        <end position="282"/>
    </location>
</feature>
<dbReference type="PANTHER" id="PTHR12526:SF510">
    <property type="entry name" value="D-INOSITOL 3-PHOSPHATE GLYCOSYLTRANSFERASE"/>
    <property type="match status" value="1"/>
</dbReference>
<dbReference type="SUPFAM" id="SSF53756">
    <property type="entry name" value="UDP-Glycosyltransferase/glycogen phosphorylase"/>
    <property type="match status" value="1"/>
</dbReference>
<evidence type="ECO:0000256" key="2">
    <source>
        <dbReference type="ARBA" id="ARBA00022679"/>
    </source>
</evidence>
<organism evidence="4 5">
    <name type="scientific">Actinomadura litoris</name>
    <dbReference type="NCBI Taxonomy" id="2678616"/>
    <lineage>
        <taxon>Bacteria</taxon>
        <taxon>Bacillati</taxon>
        <taxon>Actinomycetota</taxon>
        <taxon>Actinomycetes</taxon>
        <taxon>Streptosporangiales</taxon>
        <taxon>Thermomonosporaceae</taxon>
        <taxon>Actinomadura</taxon>
    </lineage>
</organism>
<dbReference type="InterPro" id="IPR001296">
    <property type="entry name" value="Glyco_trans_1"/>
</dbReference>
<dbReference type="CDD" id="cd03801">
    <property type="entry name" value="GT4_PimA-like"/>
    <property type="match status" value="1"/>
</dbReference>
<proteinExistence type="predicted"/>
<dbReference type="Proteomes" id="UP000432015">
    <property type="component" value="Unassembled WGS sequence"/>
</dbReference>
<dbReference type="NCBIfam" id="TIGR04348">
    <property type="entry name" value="selenoneine biosynthesis selenosugar synthase SenB"/>
    <property type="match status" value="1"/>
</dbReference>
<evidence type="ECO:0000259" key="3">
    <source>
        <dbReference type="Pfam" id="PF00534"/>
    </source>
</evidence>
<dbReference type="GO" id="GO:0016757">
    <property type="term" value="F:glycosyltransferase activity"/>
    <property type="evidence" value="ECO:0007669"/>
    <property type="project" value="UniProtKB-KW"/>
</dbReference>
<keyword evidence="5" id="KW-1185">Reference proteome</keyword>
<keyword evidence="1" id="KW-0328">Glycosyltransferase</keyword>
<evidence type="ECO:0000313" key="4">
    <source>
        <dbReference type="EMBL" id="MUN42692.1"/>
    </source>
</evidence>
<accession>A0A7K1LE49</accession>
<dbReference type="PANTHER" id="PTHR12526">
    <property type="entry name" value="GLYCOSYLTRANSFERASE"/>
    <property type="match status" value="1"/>
</dbReference>
<comment type="caution">
    <text evidence="4">The sequence shown here is derived from an EMBL/GenBank/DDBJ whole genome shotgun (WGS) entry which is preliminary data.</text>
</comment>
<sequence length="322" mass="34270">MILIVTPAPVDGAHGNGVTARRWAGLLRELGHEVEVRNGYRRGGAPRDALIALHARKSADAVRAFHTDHPKAPVVIAMTGTDLYPDLVSAQVDPEVLAIASRLVVLQREGTAQLGPALAGRTDVIVQSVPEIAPRPPRADRFEVAFLAHIRPVKDPLRPAAAVRLLPAASRIRVVHLGEGRDPDLAARAAAETRDNPRYEWRGPVPRDEALRVLAGSRLLLLTSLHEGGANVVSEALAAGVPVVSSAISGSTGLLGAGYPGYFPPGDTDALATLLYAAEEDHGGLYRALKARCEALRPLVDPEAEKRALARMLRALDLPAHE</sequence>